<evidence type="ECO:0000313" key="8">
    <source>
        <dbReference type="Proteomes" id="UP000594001"/>
    </source>
</evidence>
<sequence>MTSSENTLTDSNFQYFVDYIQQTCGLVLQKNQLYLLENRLIPIMRQYNIPTLNDVVERLKKQDPSFGQTLVEALVTHESSFFRDKKVFDFFAQEILEKLYPKASSLAPLNIWSAACSSGQEPYSIAMLMKDFAQKTTPLIPISSSTCHILATDISKKILDKAQAGSFSHFEVQRGLPVTLLIKYFKKDETNWMISKELKDLIKFENYNLTQPRRIITQTFHVIFCRNVLIYFNECDKLKVIQHLHSHLKSGGHLILGSSEFILQTQTNQLALTPVKDYPGIYQKS</sequence>
<dbReference type="EMBL" id="CP054719">
    <property type="protein sequence ID" value="QOL19830.1"/>
    <property type="molecule type" value="Genomic_DNA"/>
</dbReference>
<proteinExistence type="predicted"/>
<dbReference type="Gene3D" id="1.10.155.10">
    <property type="entry name" value="Chemotaxis receptor methyltransferase CheR, N-terminal domain"/>
    <property type="match status" value="1"/>
</dbReference>
<organism evidence="7 8">
    <name type="scientific">Candidatus Bodocaedibacter vickermanii</name>
    <dbReference type="NCBI Taxonomy" id="2741701"/>
    <lineage>
        <taxon>Bacteria</taxon>
        <taxon>Pseudomonadati</taxon>
        <taxon>Pseudomonadota</taxon>
        <taxon>Alphaproteobacteria</taxon>
        <taxon>Holosporales</taxon>
        <taxon>Candidatus Paracaedibacteraceae</taxon>
        <taxon>Candidatus Bodocaedibacter</taxon>
    </lineage>
</organism>
<dbReference type="Pfam" id="PF03705">
    <property type="entry name" value="CheR_N"/>
    <property type="match status" value="1"/>
</dbReference>
<feature type="domain" description="CheR-type methyltransferase" evidence="6">
    <location>
        <begin position="1"/>
        <end position="285"/>
    </location>
</feature>
<keyword evidence="3 7" id="KW-0489">Methyltransferase</keyword>
<dbReference type="AlphaFoldDB" id="A0A7L9RT83"/>
<dbReference type="GO" id="GO:0032259">
    <property type="term" value="P:methylation"/>
    <property type="evidence" value="ECO:0007669"/>
    <property type="project" value="UniProtKB-KW"/>
</dbReference>
<dbReference type="InterPro" id="IPR036804">
    <property type="entry name" value="CheR_N_sf"/>
</dbReference>
<dbReference type="InterPro" id="IPR022641">
    <property type="entry name" value="CheR_N"/>
</dbReference>
<dbReference type="InterPro" id="IPR022642">
    <property type="entry name" value="CheR_C"/>
</dbReference>
<keyword evidence="4 7" id="KW-0808">Transferase</keyword>
<evidence type="ECO:0000256" key="4">
    <source>
        <dbReference type="ARBA" id="ARBA00022679"/>
    </source>
</evidence>
<dbReference type="Proteomes" id="UP000594001">
    <property type="component" value="Chromosome"/>
</dbReference>
<dbReference type="Gene3D" id="3.40.50.150">
    <property type="entry name" value="Vaccinia Virus protein VP39"/>
    <property type="match status" value="1"/>
</dbReference>
<dbReference type="InterPro" id="IPR000780">
    <property type="entry name" value="CheR_MeTrfase"/>
</dbReference>
<dbReference type="InterPro" id="IPR050903">
    <property type="entry name" value="Bact_Chemotaxis_MeTrfase"/>
</dbReference>
<evidence type="ECO:0000313" key="7">
    <source>
        <dbReference type="EMBL" id="QOL19830.1"/>
    </source>
</evidence>
<dbReference type="KEGG" id="pbal:CPBP_00600"/>
<protein>
    <recommendedName>
        <fullName evidence="2">protein-glutamate O-methyltransferase</fullName>
        <ecNumber evidence="2">2.1.1.80</ecNumber>
    </recommendedName>
</protein>
<dbReference type="GO" id="GO:0008983">
    <property type="term" value="F:protein-glutamate O-methyltransferase activity"/>
    <property type="evidence" value="ECO:0007669"/>
    <property type="project" value="UniProtKB-EC"/>
</dbReference>
<dbReference type="PROSITE" id="PS50123">
    <property type="entry name" value="CHER"/>
    <property type="match status" value="1"/>
</dbReference>
<evidence type="ECO:0000256" key="1">
    <source>
        <dbReference type="ARBA" id="ARBA00001541"/>
    </source>
</evidence>
<dbReference type="PANTHER" id="PTHR24422:SF21">
    <property type="entry name" value="CHEMOTAXIS PROTEIN METHYLTRANSFERASE 1"/>
    <property type="match status" value="1"/>
</dbReference>
<gene>
    <name evidence="7" type="primary">cheR2</name>
    <name evidence="7" type="ORF">CPBP_00600</name>
</gene>
<dbReference type="InterPro" id="IPR029063">
    <property type="entry name" value="SAM-dependent_MTases_sf"/>
</dbReference>
<dbReference type="Pfam" id="PF01739">
    <property type="entry name" value="CheR"/>
    <property type="match status" value="1"/>
</dbReference>
<dbReference type="EC" id="2.1.1.80" evidence="2"/>
<evidence type="ECO:0000256" key="5">
    <source>
        <dbReference type="ARBA" id="ARBA00022691"/>
    </source>
</evidence>
<reference evidence="7 8" key="1">
    <citation type="submission" date="2020-06" db="EMBL/GenBank/DDBJ databases">
        <title>The endosymbiont of the kinetoplastid Bodo saltans is a Paracaedibacter-like alpha-proteobacterium possessing a putative toxin-antitoxin system.</title>
        <authorList>
            <person name="Midha S."/>
            <person name="Rigden D.J."/>
            <person name="Siozios S."/>
            <person name="Hurst G.D.D."/>
            <person name="Jackson A.P."/>
        </authorList>
    </citation>
    <scope>NUCLEOTIDE SEQUENCE [LARGE SCALE GENOMIC DNA]</scope>
    <source>
        <strain evidence="7">Lake Konstanz</strain>
    </source>
</reference>
<keyword evidence="8" id="KW-1185">Reference proteome</keyword>
<evidence type="ECO:0000256" key="2">
    <source>
        <dbReference type="ARBA" id="ARBA00012534"/>
    </source>
</evidence>
<dbReference type="SUPFAM" id="SSF53335">
    <property type="entry name" value="S-adenosyl-L-methionine-dependent methyltransferases"/>
    <property type="match status" value="1"/>
</dbReference>
<accession>A0A7L9RT83</accession>
<dbReference type="RefSeq" id="WP_350332572.1">
    <property type="nucleotide sequence ID" value="NZ_CP054719.1"/>
</dbReference>
<dbReference type="PANTHER" id="PTHR24422">
    <property type="entry name" value="CHEMOTAXIS PROTEIN METHYLTRANSFERASE"/>
    <property type="match status" value="1"/>
</dbReference>
<dbReference type="SMART" id="SM00138">
    <property type="entry name" value="MeTrc"/>
    <property type="match status" value="1"/>
</dbReference>
<evidence type="ECO:0000256" key="3">
    <source>
        <dbReference type="ARBA" id="ARBA00022603"/>
    </source>
</evidence>
<evidence type="ECO:0000259" key="6">
    <source>
        <dbReference type="PROSITE" id="PS50123"/>
    </source>
</evidence>
<comment type="catalytic activity">
    <reaction evidence="1">
        <text>L-glutamyl-[protein] + S-adenosyl-L-methionine = [protein]-L-glutamate 5-O-methyl ester + S-adenosyl-L-homocysteine</text>
        <dbReference type="Rhea" id="RHEA:24452"/>
        <dbReference type="Rhea" id="RHEA-COMP:10208"/>
        <dbReference type="Rhea" id="RHEA-COMP:10311"/>
        <dbReference type="ChEBI" id="CHEBI:29973"/>
        <dbReference type="ChEBI" id="CHEBI:57856"/>
        <dbReference type="ChEBI" id="CHEBI:59789"/>
        <dbReference type="ChEBI" id="CHEBI:82795"/>
        <dbReference type="EC" id="2.1.1.80"/>
    </reaction>
</comment>
<dbReference type="PRINTS" id="PR00996">
    <property type="entry name" value="CHERMTFRASE"/>
</dbReference>
<keyword evidence="5" id="KW-0949">S-adenosyl-L-methionine</keyword>
<name>A0A7L9RT83_9PROT</name>
<dbReference type="SUPFAM" id="SSF47757">
    <property type="entry name" value="Chemotaxis receptor methyltransferase CheR, N-terminal domain"/>
    <property type="match status" value="1"/>
</dbReference>